<keyword evidence="2" id="KW-1133">Transmembrane helix</keyword>
<proteinExistence type="predicted"/>
<evidence type="ECO:0000256" key="1">
    <source>
        <dbReference type="SAM" id="MobiDB-lite"/>
    </source>
</evidence>
<keyword evidence="2" id="KW-0472">Membrane</keyword>
<dbReference type="EMBL" id="UYRS01018752">
    <property type="protein sequence ID" value="VDK39819.1"/>
    <property type="molecule type" value="Genomic_DNA"/>
</dbReference>
<evidence type="ECO:0000313" key="4">
    <source>
        <dbReference type="EMBL" id="VDK39819.1"/>
    </source>
</evidence>
<evidence type="ECO:0000313" key="5">
    <source>
        <dbReference type="Proteomes" id="UP000282613"/>
    </source>
</evidence>
<protein>
    <submittedName>
        <fullName evidence="6">MAM domain-containing protein</fullName>
    </submittedName>
</protein>
<accession>A0A158RA16</accession>
<evidence type="ECO:0000256" key="2">
    <source>
        <dbReference type="SAM" id="Phobius"/>
    </source>
</evidence>
<dbReference type="OrthoDB" id="6279422at2759"/>
<dbReference type="Proteomes" id="UP000282613">
    <property type="component" value="Unassembled WGS sequence"/>
</dbReference>
<gene>
    <name evidence="4" type="ORF">TASK_LOCUS8225</name>
</gene>
<name>A0A158RA16_TAEAS</name>
<feature type="region of interest" description="Disordered" evidence="1">
    <location>
        <begin position="756"/>
        <end position="787"/>
    </location>
</feature>
<dbReference type="AlphaFoldDB" id="A0A158RA16"/>
<feature type="domain" description="MAM" evidence="3">
    <location>
        <begin position="370"/>
        <end position="426"/>
    </location>
</feature>
<dbReference type="GO" id="GO:0016020">
    <property type="term" value="C:membrane"/>
    <property type="evidence" value="ECO:0007669"/>
    <property type="project" value="InterPro"/>
</dbReference>
<sequence length="836" mass="89702">MIYGMLQVQRQIGKVSKSTWLLWLRVIFRFNVSLAEGQNRFGLSSEERFSVSFPSFQLRFRFFGFRKSPPINAGDQFYISFIFLWESLRASSRSENWETGKLLVGQWPLDNALLLISFNDELWNITGSTSDWQTVKVDLTSAAKSDFQAYLYLLQINADCVQVANPKGGKATSICFSEDIWNATGPTSGWSTARVDLSSVAKNDFQVFVVDLDLLTIGNHMPLRMVNQNPCGRRIQLVVFRLGPKLYNCKNVRDADTGEIHVICSNDDIWNTTGPTSGWQSVKIDLTTLTTGDFQVFSTTFAGFLLIMCPQEVDQEAALSSATYSFNDDLWNTTGSTSGWQGAKVDLASVATSDFQTTDILIHNSSNDDLWNATGPTSGWQKAKIDLTSAAKSDFQIILEGVIPAGYPDARICVDNITSYTVPCSELEPKPVKSSAPTYTWAQYFGITFIVALAFGLLIPVLFLVGIIVVCRRRHAYRHHHCMTNGSGGGMSVGGAGSGSYGNSKLFSANLWHYIGGKEVADDPFAEHTASIHRPPFSAHKFSDGTLGMRGDGTLDLPDVVIPSGRVVGGTLIRQTSQPAYNGAPYGYQTMMATGKAMRYNGMPMAPPSNMLASQPNFTMDFGAQSAVPNMTQQGNQQMMMPLAGAAAPSQVVVQTDAAQQQMMVQPANYFQSLTQPATSLSGSGAQSGMVAPSAAPAPTATAAITMTTVAVPVAAPTAANVAIDDNGPFVLPDPPSDHQQERDQVAAALDALNAATESPQPRQATSAAAVASGEHPPPGYDEAVGMAITRPTGGADAAAAAPVLPPRRTAPVNNAAAAAESLSLAQRYGLPVAEI</sequence>
<evidence type="ECO:0000313" key="6">
    <source>
        <dbReference type="WBParaSite" id="TASK_0000822401-mRNA-1"/>
    </source>
</evidence>
<dbReference type="WBParaSite" id="TASK_0000822401-mRNA-1">
    <property type="protein sequence ID" value="TASK_0000822401-mRNA-1"/>
    <property type="gene ID" value="TASK_0000822401"/>
</dbReference>
<reference evidence="6" key="1">
    <citation type="submission" date="2016-04" db="UniProtKB">
        <authorList>
            <consortium name="WormBaseParasite"/>
        </authorList>
    </citation>
    <scope>IDENTIFICATION</scope>
</reference>
<organism evidence="6">
    <name type="scientific">Taenia asiatica</name>
    <name type="common">Asian tapeworm</name>
    <dbReference type="NCBI Taxonomy" id="60517"/>
    <lineage>
        <taxon>Eukaryota</taxon>
        <taxon>Metazoa</taxon>
        <taxon>Spiralia</taxon>
        <taxon>Lophotrochozoa</taxon>
        <taxon>Platyhelminthes</taxon>
        <taxon>Cestoda</taxon>
        <taxon>Eucestoda</taxon>
        <taxon>Cyclophyllidea</taxon>
        <taxon>Taeniidae</taxon>
        <taxon>Taenia</taxon>
    </lineage>
</organism>
<feature type="transmembrane region" description="Helical" evidence="2">
    <location>
        <begin position="441"/>
        <end position="471"/>
    </location>
</feature>
<reference evidence="4 5" key="2">
    <citation type="submission" date="2018-11" db="EMBL/GenBank/DDBJ databases">
        <authorList>
            <consortium name="Pathogen Informatics"/>
        </authorList>
    </citation>
    <scope>NUCLEOTIDE SEQUENCE [LARGE SCALE GENOMIC DNA]</scope>
</reference>
<dbReference type="PROSITE" id="PS50060">
    <property type="entry name" value="MAM_2"/>
    <property type="match status" value="1"/>
</dbReference>
<dbReference type="Gene3D" id="2.60.120.200">
    <property type="match status" value="1"/>
</dbReference>
<feature type="compositionally biased region" description="Polar residues" evidence="1">
    <location>
        <begin position="757"/>
        <end position="767"/>
    </location>
</feature>
<keyword evidence="5" id="KW-1185">Reference proteome</keyword>
<dbReference type="STRING" id="60517.A0A158RA16"/>
<evidence type="ECO:0000259" key="3">
    <source>
        <dbReference type="PROSITE" id="PS50060"/>
    </source>
</evidence>
<keyword evidence="2" id="KW-0812">Transmembrane</keyword>
<dbReference type="InterPro" id="IPR000998">
    <property type="entry name" value="MAM_dom"/>
</dbReference>